<evidence type="ECO:0000256" key="1">
    <source>
        <dbReference type="SAM" id="SignalP"/>
    </source>
</evidence>
<organism evidence="4">
    <name type="scientific">Nippostrongylus brasiliensis</name>
    <name type="common">Rat hookworm</name>
    <dbReference type="NCBI Taxonomy" id="27835"/>
    <lineage>
        <taxon>Eukaryota</taxon>
        <taxon>Metazoa</taxon>
        <taxon>Ecdysozoa</taxon>
        <taxon>Nematoda</taxon>
        <taxon>Chromadorea</taxon>
        <taxon>Rhabditida</taxon>
        <taxon>Rhabditina</taxon>
        <taxon>Rhabditomorpha</taxon>
        <taxon>Strongyloidea</taxon>
        <taxon>Heligmosomidae</taxon>
        <taxon>Nippostrongylus</taxon>
    </lineage>
</organism>
<keyword evidence="1" id="KW-0732">Signal</keyword>
<dbReference type="STRING" id="27835.A0A0N4YKI8"/>
<feature type="signal peptide" evidence="1">
    <location>
        <begin position="1"/>
        <end position="17"/>
    </location>
</feature>
<dbReference type="WBParaSite" id="NBR_0001756001-mRNA-1">
    <property type="protein sequence ID" value="NBR_0001756001-mRNA-1"/>
    <property type="gene ID" value="NBR_0001756001"/>
</dbReference>
<protein>
    <submittedName>
        <fullName evidence="4">Secreted protein</fullName>
    </submittedName>
</protein>
<dbReference type="EMBL" id="UYSL01022833">
    <property type="protein sequence ID" value="VDL81218.1"/>
    <property type="molecule type" value="Genomic_DNA"/>
</dbReference>
<keyword evidence="3" id="KW-1185">Reference proteome</keyword>
<evidence type="ECO:0000313" key="3">
    <source>
        <dbReference type="Proteomes" id="UP000271162"/>
    </source>
</evidence>
<name>A0A0N4YKI8_NIPBR</name>
<proteinExistence type="predicted"/>
<dbReference type="AlphaFoldDB" id="A0A0N4YKI8"/>
<evidence type="ECO:0000313" key="4">
    <source>
        <dbReference type="WBParaSite" id="NBR_0001756001-mRNA-1"/>
    </source>
</evidence>
<reference evidence="2 3" key="2">
    <citation type="submission" date="2018-11" db="EMBL/GenBank/DDBJ databases">
        <authorList>
            <consortium name="Pathogen Informatics"/>
        </authorList>
    </citation>
    <scope>NUCLEOTIDE SEQUENCE [LARGE SCALE GENOMIC DNA]</scope>
</reference>
<accession>A0A0N4YKI8</accession>
<feature type="chain" id="PRO_5043125788" evidence="1">
    <location>
        <begin position="18"/>
        <end position="82"/>
    </location>
</feature>
<sequence>MLTLCFQSAFLLHQFTGHGIYTATSPSVYKFIPTDYKEIKKTKAKMEVLCALEADCMAGNHVEGWNCELRDDRYKEPPSCHR</sequence>
<gene>
    <name evidence="2" type="ORF">NBR_LOCUS17561</name>
</gene>
<reference evidence="4" key="1">
    <citation type="submission" date="2017-02" db="UniProtKB">
        <authorList>
            <consortium name="WormBaseParasite"/>
        </authorList>
    </citation>
    <scope>IDENTIFICATION</scope>
</reference>
<evidence type="ECO:0000313" key="2">
    <source>
        <dbReference type="EMBL" id="VDL81218.1"/>
    </source>
</evidence>
<dbReference type="Proteomes" id="UP000271162">
    <property type="component" value="Unassembled WGS sequence"/>
</dbReference>